<name>A0ACC3NKE2_9PEZI</name>
<evidence type="ECO:0000313" key="2">
    <source>
        <dbReference type="Proteomes" id="UP001281147"/>
    </source>
</evidence>
<dbReference type="EMBL" id="JAUTXU010000035">
    <property type="protein sequence ID" value="KAK3717861.1"/>
    <property type="molecule type" value="Genomic_DNA"/>
</dbReference>
<feature type="non-terminal residue" evidence="1">
    <location>
        <position position="1"/>
    </location>
</feature>
<keyword evidence="2" id="KW-1185">Reference proteome</keyword>
<protein>
    <submittedName>
        <fullName evidence="1">Uncharacterized protein</fullName>
    </submittedName>
</protein>
<reference evidence="1" key="1">
    <citation type="submission" date="2023-07" db="EMBL/GenBank/DDBJ databases">
        <title>Black Yeasts Isolated from many extreme environments.</title>
        <authorList>
            <person name="Coleine C."/>
            <person name="Stajich J.E."/>
            <person name="Selbmann L."/>
        </authorList>
    </citation>
    <scope>NUCLEOTIDE SEQUENCE</scope>
    <source>
        <strain evidence="1">CCFEE 5714</strain>
    </source>
</reference>
<dbReference type="Proteomes" id="UP001281147">
    <property type="component" value="Unassembled WGS sequence"/>
</dbReference>
<organism evidence="1 2">
    <name type="scientific">Vermiconidia calcicola</name>
    <dbReference type="NCBI Taxonomy" id="1690605"/>
    <lineage>
        <taxon>Eukaryota</taxon>
        <taxon>Fungi</taxon>
        <taxon>Dikarya</taxon>
        <taxon>Ascomycota</taxon>
        <taxon>Pezizomycotina</taxon>
        <taxon>Dothideomycetes</taxon>
        <taxon>Dothideomycetidae</taxon>
        <taxon>Mycosphaerellales</taxon>
        <taxon>Extremaceae</taxon>
        <taxon>Vermiconidia</taxon>
    </lineage>
</organism>
<evidence type="ECO:0000313" key="1">
    <source>
        <dbReference type="EMBL" id="KAK3717861.1"/>
    </source>
</evidence>
<proteinExistence type="predicted"/>
<accession>A0ACC3NKE2</accession>
<gene>
    <name evidence="1" type="ORF">LTR37_005633</name>
</gene>
<sequence>GMGLLDLPPEIRLQIYDHLPDFSPGSNETVGQNVRLTPALCRTGSRVLREEALPLYAKTSSFIIQTDDNFNRVGAWLQALAAGEALSKVQSLQLSRHWKIKQPSRWQGHVGFYVRVHLHDKTWQCTAGTYPFANDIRGMRLESVELLCSIVRQRLGQLGGLSRSDVEFIVEAMDIVASHPVSTFDSEQSEDGRRRRRDMYTTMERHLMALCGQSNNG</sequence>
<comment type="caution">
    <text evidence="1">The sequence shown here is derived from an EMBL/GenBank/DDBJ whole genome shotgun (WGS) entry which is preliminary data.</text>
</comment>